<name>A0A075G525_9EURY</name>
<dbReference type="Pfam" id="PF02646">
    <property type="entry name" value="RmuC"/>
    <property type="match status" value="1"/>
</dbReference>
<dbReference type="InterPro" id="IPR003798">
    <property type="entry name" value="DNA_recombination_RmuC"/>
</dbReference>
<dbReference type="EMBL" id="KF900492">
    <property type="protein sequence ID" value="AIE96902.1"/>
    <property type="molecule type" value="Genomic_DNA"/>
</dbReference>
<keyword evidence="1" id="KW-0175">Coiled coil</keyword>
<dbReference type="PANTHER" id="PTHR30563">
    <property type="entry name" value="DNA RECOMBINATION PROTEIN RMUC"/>
    <property type="match status" value="1"/>
</dbReference>
<dbReference type="PANTHER" id="PTHR30563:SF0">
    <property type="entry name" value="DNA RECOMBINATION PROTEIN RMUC"/>
    <property type="match status" value="1"/>
</dbReference>
<reference evidence="3" key="1">
    <citation type="journal article" date="2014" name="Genome Biol. Evol.">
        <title>Pangenome evidence for extensive interdomain horizontal transfer affecting lineage core and shell genes in uncultured planktonic thaumarchaeota and euryarchaeota.</title>
        <authorList>
            <person name="Deschamps P."/>
            <person name="Zivanovic Y."/>
            <person name="Moreira D."/>
            <person name="Rodriguez-Valera F."/>
            <person name="Lopez-Garcia P."/>
        </authorList>
    </citation>
    <scope>NUCLEOTIDE SEQUENCE</scope>
</reference>
<keyword evidence="2" id="KW-0233">DNA recombination</keyword>
<evidence type="ECO:0000313" key="3">
    <source>
        <dbReference type="EMBL" id="AIE96902.1"/>
    </source>
</evidence>
<proteinExistence type="predicted"/>
<evidence type="ECO:0000256" key="1">
    <source>
        <dbReference type="ARBA" id="ARBA00023054"/>
    </source>
</evidence>
<organism evidence="3">
    <name type="scientific">uncultured marine group II/III euryarchaeote AD1000_88_D12</name>
    <dbReference type="NCBI Taxonomy" id="1457821"/>
    <lineage>
        <taxon>Archaea</taxon>
        <taxon>Methanobacteriati</taxon>
        <taxon>Methanobacteriota</taxon>
        <taxon>environmental samples</taxon>
    </lineage>
</organism>
<sequence>MEIVFVVVGILVGAAIGWLLAKQKMDSGPSDAETELVKVRAQLEAREEAFQTTQHQMLDTYKLAATQAFSDAVEAADKEKEGSFTKATEDLSKSLGDYFETVDRVERERIQREATLETKIGAVETAGLQLSSDTQALTNALKGDSSTQGAWGEVVVENLLQSMGFVEGRDYVTQLSETAADKSRKRTDFVVNLPGDRQVVLDSKVSLTAYTQFVNAADEDEAEAAMKAHCDSINSHVKKLASANYSHMKSINTLDFVLMVVPLESAYIDAMRYSPDLYAGLVADQRVKIVSGTSIMVILMMIQDLWKKEKQSKNQLELIERAGKLYDKVVLFLESFTEIGFELGQAQKAFDKAKNQLTDGTGNVIRQTEMLKELGAKTSKELREKSGVRNLAEEAEEEE</sequence>
<protein>
    <submittedName>
        <fullName evidence="3">DNA recombination protein (FLOT)</fullName>
    </submittedName>
</protein>
<evidence type="ECO:0000256" key="2">
    <source>
        <dbReference type="ARBA" id="ARBA00023172"/>
    </source>
</evidence>
<accession>A0A075G525</accession>
<gene>
    <name evidence="3" type="primary">FLOT</name>
</gene>
<dbReference type="AlphaFoldDB" id="A0A075G525"/>
<dbReference type="GO" id="GO:0006310">
    <property type="term" value="P:DNA recombination"/>
    <property type="evidence" value="ECO:0007669"/>
    <property type="project" value="UniProtKB-KW"/>
</dbReference>